<gene>
    <name evidence="1" type="ORF">GR138_11570</name>
</gene>
<protein>
    <submittedName>
        <fullName evidence="1">Uncharacterized protein</fullName>
    </submittedName>
</protein>
<name>A0A6N8SB24_9HYPH</name>
<organism evidence="1 2">
    <name type="scientific">Shinella kummerowiae</name>
    <dbReference type="NCBI Taxonomy" id="417745"/>
    <lineage>
        <taxon>Bacteria</taxon>
        <taxon>Pseudomonadati</taxon>
        <taxon>Pseudomonadota</taxon>
        <taxon>Alphaproteobacteria</taxon>
        <taxon>Hyphomicrobiales</taxon>
        <taxon>Rhizobiaceae</taxon>
        <taxon>Shinella</taxon>
    </lineage>
</organism>
<keyword evidence="2" id="KW-1185">Reference proteome</keyword>
<accession>A0A6N8SB24</accession>
<sequence>MTIVDSTFVILLHTPVANGLTAVITHPSMNFQIMTVEFVGNLPIISKKFGLPAKEIEAKPACVRAVILRSIASTLRTSIPVNFPLRDDFRPHGRVHEEI</sequence>
<dbReference type="AlphaFoldDB" id="A0A6N8SB24"/>
<dbReference type="OrthoDB" id="9833811at2"/>
<dbReference type="Proteomes" id="UP000435802">
    <property type="component" value="Unassembled WGS sequence"/>
</dbReference>
<dbReference type="RefSeq" id="WP_150129881.1">
    <property type="nucleotide sequence ID" value="NZ_WUMK01000004.1"/>
</dbReference>
<reference evidence="1 2" key="1">
    <citation type="submission" date="2019-12" db="EMBL/GenBank/DDBJ databases">
        <title>Shinella kummerowiae sp. nov., a symbiotic bacterium isolated from root nodules of the herbal legume Kummerowia stipulacea.</title>
        <authorList>
            <person name="Gao J."/>
        </authorList>
    </citation>
    <scope>NUCLEOTIDE SEQUENCE [LARGE SCALE GENOMIC DNA]</scope>
    <source>
        <strain evidence="1 2">CCBAU 25048</strain>
    </source>
</reference>
<proteinExistence type="predicted"/>
<dbReference type="EMBL" id="WUMK01000004">
    <property type="protein sequence ID" value="MXN45833.1"/>
    <property type="molecule type" value="Genomic_DNA"/>
</dbReference>
<evidence type="ECO:0000313" key="2">
    <source>
        <dbReference type="Proteomes" id="UP000435802"/>
    </source>
</evidence>
<comment type="caution">
    <text evidence="1">The sequence shown here is derived from an EMBL/GenBank/DDBJ whole genome shotgun (WGS) entry which is preliminary data.</text>
</comment>
<evidence type="ECO:0000313" key="1">
    <source>
        <dbReference type="EMBL" id="MXN45833.1"/>
    </source>
</evidence>